<keyword evidence="3" id="KW-0808">Transferase</keyword>
<accession>A0ABD2NQA0</accession>
<evidence type="ECO:0000256" key="1">
    <source>
        <dbReference type="ARBA" id="ARBA00004586"/>
    </source>
</evidence>
<dbReference type="FunFam" id="3.10.110.10:FF:000023">
    <property type="entry name" value="Ubiquitin-conjugating enzyme E2 J2"/>
    <property type="match status" value="1"/>
</dbReference>
<evidence type="ECO:0000259" key="14">
    <source>
        <dbReference type="PROSITE" id="PS50127"/>
    </source>
</evidence>
<evidence type="ECO:0000256" key="6">
    <source>
        <dbReference type="ARBA" id="ARBA00022786"/>
    </source>
</evidence>
<evidence type="ECO:0000313" key="16">
    <source>
        <dbReference type="Proteomes" id="UP001516400"/>
    </source>
</evidence>
<protein>
    <recommendedName>
        <fullName evidence="12">Ubiquitin-conjugating enzyme E2 J2</fullName>
        <ecNumber evidence="2">2.3.2.23</ecNumber>
    </recommendedName>
</protein>
<dbReference type="InterPro" id="IPR000608">
    <property type="entry name" value="UBC"/>
</dbReference>
<dbReference type="Gene3D" id="3.10.110.10">
    <property type="entry name" value="Ubiquitin Conjugating Enzyme"/>
    <property type="match status" value="1"/>
</dbReference>
<dbReference type="SUPFAM" id="SSF54495">
    <property type="entry name" value="UBC-like"/>
    <property type="match status" value="1"/>
</dbReference>
<dbReference type="InterPro" id="IPR016135">
    <property type="entry name" value="UBQ-conjugating_enzyme/RWD"/>
</dbReference>
<evidence type="ECO:0000256" key="12">
    <source>
        <dbReference type="ARBA" id="ARBA00073320"/>
    </source>
</evidence>
<evidence type="ECO:0000256" key="11">
    <source>
        <dbReference type="ARBA" id="ARBA00054775"/>
    </source>
</evidence>
<comment type="subcellular location">
    <subcellularLocation>
        <location evidence="1">Endoplasmic reticulum membrane</location>
    </subcellularLocation>
</comment>
<evidence type="ECO:0000256" key="3">
    <source>
        <dbReference type="ARBA" id="ARBA00022679"/>
    </source>
</evidence>
<dbReference type="EC" id="2.3.2.23" evidence="2"/>
<dbReference type="EMBL" id="JABFTP020000144">
    <property type="protein sequence ID" value="KAL3280759.1"/>
    <property type="molecule type" value="Genomic_DNA"/>
</dbReference>
<dbReference type="GO" id="GO:0005524">
    <property type="term" value="F:ATP binding"/>
    <property type="evidence" value="ECO:0007669"/>
    <property type="project" value="UniProtKB-KW"/>
</dbReference>
<organism evidence="15 16">
    <name type="scientific">Cryptolaemus montrouzieri</name>
    <dbReference type="NCBI Taxonomy" id="559131"/>
    <lineage>
        <taxon>Eukaryota</taxon>
        <taxon>Metazoa</taxon>
        <taxon>Ecdysozoa</taxon>
        <taxon>Arthropoda</taxon>
        <taxon>Hexapoda</taxon>
        <taxon>Insecta</taxon>
        <taxon>Pterygota</taxon>
        <taxon>Neoptera</taxon>
        <taxon>Endopterygota</taxon>
        <taxon>Coleoptera</taxon>
        <taxon>Polyphaga</taxon>
        <taxon>Cucujiformia</taxon>
        <taxon>Coccinelloidea</taxon>
        <taxon>Coccinellidae</taxon>
        <taxon>Scymninae</taxon>
        <taxon>Scymnini</taxon>
        <taxon>Cryptolaemus</taxon>
    </lineage>
</organism>
<comment type="function">
    <text evidence="11">Catalyzes the covalent attachment of ubiquitin to other proteins. Seems to function in the selective degradation of misfolded membrane proteins from the endoplasmic reticulum (ERAD). In cooperation with the GATOR2 complex, catalyzes 'Lys-6'-linked ubiquitination of NPRL2.</text>
</comment>
<name>A0ABD2NQA0_9CUCU</name>
<evidence type="ECO:0000256" key="9">
    <source>
        <dbReference type="ARBA" id="ARBA00022989"/>
    </source>
</evidence>
<dbReference type="GO" id="GO:0005789">
    <property type="term" value="C:endoplasmic reticulum membrane"/>
    <property type="evidence" value="ECO:0007669"/>
    <property type="project" value="UniProtKB-SubCell"/>
</dbReference>
<dbReference type="AlphaFoldDB" id="A0ABD2NQA0"/>
<keyword evidence="7" id="KW-0256">Endoplasmic reticulum</keyword>
<evidence type="ECO:0000256" key="10">
    <source>
        <dbReference type="ARBA" id="ARBA00023136"/>
    </source>
</evidence>
<sequence>MSGRKLNASNSRLKQDYLRLKKDPVPYITAEPLSSNILEWHYVVSGPENTPYEGGYYHGKLVFPSEFPFKPPAIYMLTPNGRFKTNKKLCLSISDFHPDTWNPAWSVSTILTGLLSFMNEKCPTLGSVETTDHDKRQFAYNSLEYNLKSREFCDLFPDIVAEIRVELNKRNALQSTMKENQNNNSRSVSNESLQG</sequence>
<evidence type="ECO:0000256" key="7">
    <source>
        <dbReference type="ARBA" id="ARBA00022824"/>
    </source>
</evidence>
<keyword evidence="6" id="KW-0833">Ubl conjugation pathway</keyword>
<comment type="caution">
    <text evidence="15">The sequence shown here is derived from an EMBL/GenBank/DDBJ whole genome shotgun (WGS) entry which is preliminary data.</text>
</comment>
<evidence type="ECO:0000256" key="5">
    <source>
        <dbReference type="ARBA" id="ARBA00022741"/>
    </source>
</evidence>
<feature type="region of interest" description="Disordered" evidence="13">
    <location>
        <begin position="175"/>
        <end position="195"/>
    </location>
</feature>
<dbReference type="PROSITE" id="PS50127">
    <property type="entry name" value="UBC_2"/>
    <property type="match status" value="1"/>
</dbReference>
<dbReference type="Proteomes" id="UP001516400">
    <property type="component" value="Unassembled WGS sequence"/>
</dbReference>
<feature type="domain" description="UBC core" evidence="14">
    <location>
        <begin position="8"/>
        <end position="158"/>
    </location>
</feature>
<reference evidence="15 16" key="1">
    <citation type="journal article" date="2021" name="BMC Biol.">
        <title>Horizontally acquired antibacterial genes associated with adaptive radiation of ladybird beetles.</title>
        <authorList>
            <person name="Li H.S."/>
            <person name="Tang X.F."/>
            <person name="Huang Y.H."/>
            <person name="Xu Z.Y."/>
            <person name="Chen M.L."/>
            <person name="Du X.Y."/>
            <person name="Qiu B.Y."/>
            <person name="Chen P.T."/>
            <person name="Zhang W."/>
            <person name="Slipinski A."/>
            <person name="Escalona H.E."/>
            <person name="Waterhouse R.M."/>
            <person name="Zwick A."/>
            <person name="Pang H."/>
        </authorList>
    </citation>
    <scope>NUCLEOTIDE SEQUENCE [LARGE SCALE GENOMIC DNA]</scope>
    <source>
        <strain evidence="15">SYSU2018</strain>
    </source>
</reference>
<dbReference type="CDD" id="cd23799">
    <property type="entry name" value="UBCc_UBE2J"/>
    <property type="match status" value="1"/>
</dbReference>
<keyword evidence="8" id="KW-0067">ATP-binding</keyword>
<evidence type="ECO:0000256" key="13">
    <source>
        <dbReference type="SAM" id="MobiDB-lite"/>
    </source>
</evidence>
<keyword evidence="9" id="KW-1133">Transmembrane helix</keyword>
<proteinExistence type="predicted"/>
<dbReference type="PANTHER" id="PTHR24067">
    <property type="entry name" value="UBIQUITIN-CONJUGATING ENZYME E2"/>
    <property type="match status" value="1"/>
</dbReference>
<keyword evidence="16" id="KW-1185">Reference proteome</keyword>
<gene>
    <name evidence="15" type="ORF">HHI36_003994</name>
</gene>
<keyword evidence="5" id="KW-0547">Nucleotide-binding</keyword>
<keyword evidence="10" id="KW-0472">Membrane</keyword>
<evidence type="ECO:0000313" key="15">
    <source>
        <dbReference type="EMBL" id="KAL3280759.1"/>
    </source>
</evidence>
<dbReference type="SMART" id="SM00212">
    <property type="entry name" value="UBCc"/>
    <property type="match status" value="1"/>
</dbReference>
<keyword evidence="4" id="KW-0812">Transmembrane</keyword>
<dbReference type="InterPro" id="IPR050113">
    <property type="entry name" value="Ub_conjugating_enzyme"/>
</dbReference>
<dbReference type="GO" id="GO:0061631">
    <property type="term" value="F:ubiquitin conjugating enzyme activity"/>
    <property type="evidence" value="ECO:0007669"/>
    <property type="project" value="UniProtKB-EC"/>
</dbReference>
<dbReference type="Pfam" id="PF00179">
    <property type="entry name" value="UQ_con"/>
    <property type="match status" value="1"/>
</dbReference>
<evidence type="ECO:0000256" key="4">
    <source>
        <dbReference type="ARBA" id="ARBA00022692"/>
    </source>
</evidence>
<evidence type="ECO:0000256" key="2">
    <source>
        <dbReference type="ARBA" id="ARBA00012486"/>
    </source>
</evidence>
<evidence type="ECO:0000256" key="8">
    <source>
        <dbReference type="ARBA" id="ARBA00022840"/>
    </source>
</evidence>